<accession>A0ABT2UG39</accession>
<gene>
    <name evidence="2" type="ORF">OB236_16020</name>
</gene>
<keyword evidence="3" id="KW-1185">Reference proteome</keyword>
<sequence>MSNHKMSLSPKINKFSSQRITFGTVPIVDVTLWAIMLGGLLFVKLHKPLKSYRV</sequence>
<comment type="caution">
    <text evidence="2">The sequence shown here is derived from an EMBL/GenBank/DDBJ whole genome shotgun (WGS) entry which is preliminary data.</text>
</comment>
<name>A0ABT2UG39_9BACL</name>
<evidence type="ECO:0000256" key="1">
    <source>
        <dbReference type="SAM" id="Phobius"/>
    </source>
</evidence>
<reference evidence="2 3" key="1">
    <citation type="submission" date="2022-09" db="EMBL/GenBank/DDBJ databases">
        <authorList>
            <person name="Han X.L."/>
            <person name="Wang Q."/>
            <person name="Lu T."/>
        </authorList>
    </citation>
    <scope>NUCLEOTIDE SEQUENCE [LARGE SCALE GENOMIC DNA]</scope>
    <source>
        <strain evidence="2 3">WQ 127069</strain>
    </source>
</reference>
<dbReference type="Proteomes" id="UP001652445">
    <property type="component" value="Unassembled WGS sequence"/>
</dbReference>
<dbReference type="EMBL" id="JAOQIO010000055">
    <property type="protein sequence ID" value="MCU6793613.1"/>
    <property type="molecule type" value="Genomic_DNA"/>
</dbReference>
<feature type="transmembrane region" description="Helical" evidence="1">
    <location>
        <begin position="20"/>
        <end position="43"/>
    </location>
</feature>
<proteinExistence type="predicted"/>
<protein>
    <submittedName>
        <fullName evidence="2">Uncharacterized protein</fullName>
    </submittedName>
</protein>
<organism evidence="2 3">
    <name type="scientific">Paenibacillus baimaensis</name>
    <dbReference type="NCBI Taxonomy" id="2982185"/>
    <lineage>
        <taxon>Bacteria</taxon>
        <taxon>Bacillati</taxon>
        <taxon>Bacillota</taxon>
        <taxon>Bacilli</taxon>
        <taxon>Bacillales</taxon>
        <taxon>Paenibacillaceae</taxon>
        <taxon>Paenibacillus</taxon>
    </lineage>
</organism>
<keyword evidence="1" id="KW-0812">Transmembrane</keyword>
<evidence type="ECO:0000313" key="3">
    <source>
        <dbReference type="Proteomes" id="UP001652445"/>
    </source>
</evidence>
<evidence type="ECO:0000313" key="2">
    <source>
        <dbReference type="EMBL" id="MCU6793613.1"/>
    </source>
</evidence>
<keyword evidence="1" id="KW-0472">Membrane</keyword>
<keyword evidence="1" id="KW-1133">Transmembrane helix</keyword>